<sequence length="268" mass="31248">MAILDIPHLTKFIDFIITKSIRIKEIHLGVEVIWTDPIEEPFCRCPKFEPKGRNPETNPKSSDSFILCPISQKQLELGCEKLILDIQFPRYVVSDHMFLMPFVTSLKLTIRQVTKLFSTKKSSQEFKRLKNLSVAIHSSASDVDSLSRVMGNLENLLQLNSSEPKGILELAITFGYFDEFNSEDEFHPENDEYYYHMSLLDKFIERLISFLHQHRDLPITFFIRDSKERDFSFYEMKDSFPKILDSKFPFSTRLDISLPDDDISDASE</sequence>
<name>A0ACB5SZQ9_AMBMO</name>
<accession>A0ACB5SZQ9</accession>
<dbReference type="EMBL" id="BSXS01001843">
    <property type="protein sequence ID" value="GME77414.1"/>
    <property type="molecule type" value="Genomic_DNA"/>
</dbReference>
<evidence type="ECO:0000313" key="1">
    <source>
        <dbReference type="EMBL" id="GME77414.1"/>
    </source>
</evidence>
<protein>
    <submittedName>
        <fullName evidence="1">Unnamed protein product</fullName>
    </submittedName>
</protein>
<dbReference type="Proteomes" id="UP001165064">
    <property type="component" value="Unassembled WGS sequence"/>
</dbReference>
<evidence type="ECO:0000313" key="2">
    <source>
        <dbReference type="Proteomes" id="UP001165064"/>
    </source>
</evidence>
<keyword evidence="2" id="KW-1185">Reference proteome</keyword>
<reference evidence="1" key="1">
    <citation type="submission" date="2023-04" db="EMBL/GenBank/DDBJ databases">
        <title>Ambrosiozyma monospora NBRC 10751.</title>
        <authorList>
            <person name="Ichikawa N."/>
            <person name="Sato H."/>
            <person name="Tonouchi N."/>
        </authorList>
    </citation>
    <scope>NUCLEOTIDE SEQUENCE</scope>
    <source>
        <strain evidence="1">NBRC 10751</strain>
    </source>
</reference>
<organism evidence="1 2">
    <name type="scientific">Ambrosiozyma monospora</name>
    <name type="common">Yeast</name>
    <name type="synonym">Endomycopsis monosporus</name>
    <dbReference type="NCBI Taxonomy" id="43982"/>
    <lineage>
        <taxon>Eukaryota</taxon>
        <taxon>Fungi</taxon>
        <taxon>Dikarya</taxon>
        <taxon>Ascomycota</taxon>
        <taxon>Saccharomycotina</taxon>
        <taxon>Pichiomycetes</taxon>
        <taxon>Pichiales</taxon>
        <taxon>Pichiaceae</taxon>
        <taxon>Ambrosiozyma</taxon>
    </lineage>
</organism>
<proteinExistence type="predicted"/>
<comment type="caution">
    <text evidence="1">The sequence shown here is derived from an EMBL/GenBank/DDBJ whole genome shotgun (WGS) entry which is preliminary data.</text>
</comment>
<gene>
    <name evidence="1" type="ORF">Amon02_000302700</name>
</gene>